<protein>
    <submittedName>
        <fullName evidence="2">Uncharacterized protein</fullName>
    </submittedName>
</protein>
<dbReference type="Proteomes" id="UP000780801">
    <property type="component" value="Unassembled WGS sequence"/>
</dbReference>
<reference evidence="2" key="1">
    <citation type="journal article" date="2020" name="Fungal Divers.">
        <title>Resolving the Mortierellaceae phylogeny through synthesis of multi-gene phylogenetics and phylogenomics.</title>
        <authorList>
            <person name="Vandepol N."/>
            <person name="Liber J."/>
            <person name="Desiro A."/>
            <person name="Na H."/>
            <person name="Kennedy M."/>
            <person name="Barry K."/>
            <person name="Grigoriev I.V."/>
            <person name="Miller A.N."/>
            <person name="O'Donnell K."/>
            <person name="Stajich J.E."/>
            <person name="Bonito G."/>
        </authorList>
    </citation>
    <scope>NUCLEOTIDE SEQUENCE</scope>
    <source>
        <strain evidence="2">KOD1015</strain>
    </source>
</reference>
<feature type="non-terminal residue" evidence="2">
    <location>
        <position position="83"/>
    </location>
</feature>
<proteinExistence type="predicted"/>
<evidence type="ECO:0000313" key="2">
    <source>
        <dbReference type="EMBL" id="KAF9579191.1"/>
    </source>
</evidence>
<sequence length="83" mass="9387">MSSQKKGVYGAVDSKKNGRWDMEEMEKRAKERAVVEKELQEEDDLRALGKAVKKAKKKEATEEDIAAEKSERIVFESAVGKTQ</sequence>
<name>A0A9P6KBW5_9FUNG</name>
<dbReference type="EMBL" id="JAABOA010002962">
    <property type="protein sequence ID" value="KAF9579191.1"/>
    <property type="molecule type" value="Genomic_DNA"/>
</dbReference>
<organism evidence="2 3">
    <name type="scientific">Lunasporangiospora selenospora</name>
    <dbReference type="NCBI Taxonomy" id="979761"/>
    <lineage>
        <taxon>Eukaryota</taxon>
        <taxon>Fungi</taxon>
        <taxon>Fungi incertae sedis</taxon>
        <taxon>Mucoromycota</taxon>
        <taxon>Mortierellomycotina</taxon>
        <taxon>Mortierellomycetes</taxon>
        <taxon>Mortierellales</taxon>
        <taxon>Mortierellaceae</taxon>
        <taxon>Lunasporangiospora</taxon>
    </lineage>
</organism>
<feature type="compositionally biased region" description="Basic and acidic residues" evidence="1">
    <location>
        <begin position="13"/>
        <end position="25"/>
    </location>
</feature>
<feature type="region of interest" description="Disordered" evidence="1">
    <location>
        <begin position="1"/>
        <end position="25"/>
    </location>
</feature>
<gene>
    <name evidence="2" type="ORF">BGW38_004648</name>
</gene>
<comment type="caution">
    <text evidence="2">The sequence shown here is derived from an EMBL/GenBank/DDBJ whole genome shotgun (WGS) entry which is preliminary data.</text>
</comment>
<evidence type="ECO:0000313" key="3">
    <source>
        <dbReference type="Proteomes" id="UP000780801"/>
    </source>
</evidence>
<accession>A0A9P6KBW5</accession>
<evidence type="ECO:0000256" key="1">
    <source>
        <dbReference type="SAM" id="MobiDB-lite"/>
    </source>
</evidence>
<dbReference type="AlphaFoldDB" id="A0A9P6KBW5"/>
<dbReference type="OrthoDB" id="30343at2759"/>
<keyword evidence="3" id="KW-1185">Reference proteome</keyword>